<sequence>MKISFCKHNDGIGEVVEAVRNEYPECTVTLNKCIGACDKCGNTLIARINGELVEAEDCEILLDIIGEYMELE</sequence>
<organism evidence="1 2">
    <name type="scientific">Clostridium tagluense</name>
    <dbReference type="NCBI Taxonomy" id="360422"/>
    <lineage>
        <taxon>Bacteria</taxon>
        <taxon>Bacillati</taxon>
        <taxon>Bacillota</taxon>
        <taxon>Clostridia</taxon>
        <taxon>Eubacteriales</taxon>
        <taxon>Clostridiaceae</taxon>
        <taxon>Clostridium</taxon>
    </lineage>
</organism>
<dbReference type="Proteomes" id="UP000287872">
    <property type="component" value="Unassembled WGS sequence"/>
</dbReference>
<protein>
    <recommendedName>
        <fullName evidence="3">DUF1450 domain-containing protein</fullName>
    </recommendedName>
</protein>
<name>A0A401UJM5_9CLOT</name>
<comment type="caution">
    <text evidence="1">The sequence shown here is derived from an EMBL/GenBank/DDBJ whole genome shotgun (WGS) entry which is preliminary data.</text>
</comment>
<evidence type="ECO:0000313" key="2">
    <source>
        <dbReference type="Proteomes" id="UP000287872"/>
    </source>
</evidence>
<dbReference type="RefSeq" id="WP_124999485.1">
    <property type="nucleotide sequence ID" value="NZ_BHYK01000006.1"/>
</dbReference>
<dbReference type="EMBL" id="BHYK01000006">
    <property type="protein sequence ID" value="GCD09760.1"/>
    <property type="molecule type" value="Genomic_DNA"/>
</dbReference>
<reference evidence="1 2" key="1">
    <citation type="submission" date="2018-11" db="EMBL/GenBank/DDBJ databases">
        <title>Genome sequencing and assembly of Clostridium tagluense strain A121.</title>
        <authorList>
            <person name="Murakami T."/>
            <person name="Segawa T."/>
            <person name="Shcherbakova V.A."/>
            <person name="Mori H."/>
            <person name="Yoshimura Y."/>
        </authorList>
    </citation>
    <scope>NUCLEOTIDE SEQUENCE [LARGE SCALE GENOMIC DNA]</scope>
    <source>
        <strain evidence="1 2">A121</strain>
    </source>
</reference>
<proteinExistence type="predicted"/>
<dbReference type="AlphaFoldDB" id="A0A401UJM5"/>
<evidence type="ECO:0008006" key="3">
    <source>
        <dbReference type="Google" id="ProtNLM"/>
    </source>
</evidence>
<accession>A0A401UJM5</accession>
<dbReference type="Pfam" id="PF07293">
    <property type="entry name" value="DUF1450"/>
    <property type="match status" value="1"/>
</dbReference>
<dbReference type="InterPro" id="IPR009910">
    <property type="entry name" value="DUF1450"/>
</dbReference>
<keyword evidence="2" id="KW-1185">Reference proteome</keyword>
<evidence type="ECO:0000313" key="1">
    <source>
        <dbReference type="EMBL" id="GCD09760.1"/>
    </source>
</evidence>
<dbReference type="OrthoDB" id="1684419at2"/>
<gene>
    <name evidence="1" type="ORF">Ctaglu_13830</name>
</gene>